<evidence type="ECO:0000256" key="1">
    <source>
        <dbReference type="ARBA" id="ARBA00005199"/>
    </source>
</evidence>
<keyword evidence="6" id="KW-1185">Reference proteome</keyword>
<gene>
    <name evidence="5" type="ORF">SAMN05421742_10757</name>
</gene>
<dbReference type="PANTHER" id="PTHR43768:SF3">
    <property type="entry name" value="TREHALOSE 6-PHOSPHATE PHOSPHATASE"/>
    <property type="match status" value="1"/>
</dbReference>
<comment type="cofactor">
    <cofactor evidence="4">
        <name>Mg(2+)</name>
        <dbReference type="ChEBI" id="CHEBI:18420"/>
    </cofactor>
</comment>
<dbReference type="UniPathway" id="UPA00299"/>
<dbReference type="RefSeq" id="WP_092619920.1">
    <property type="nucleotide sequence ID" value="NZ_FNCV01000007.1"/>
</dbReference>
<dbReference type="GO" id="GO:0005992">
    <property type="term" value="P:trehalose biosynthetic process"/>
    <property type="evidence" value="ECO:0007669"/>
    <property type="project" value="UniProtKB-UniPathway"/>
</dbReference>
<evidence type="ECO:0000256" key="3">
    <source>
        <dbReference type="ARBA" id="ARBA00022801"/>
    </source>
</evidence>
<comment type="function">
    <text evidence="4">Removes the phosphate from trehalose 6-phosphate to produce free trehalose.</text>
</comment>
<organism evidence="5 6">
    <name type="scientific">Roseospirillum parvum</name>
    <dbReference type="NCBI Taxonomy" id="83401"/>
    <lineage>
        <taxon>Bacteria</taxon>
        <taxon>Pseudomonadati</taxon>
        <taxon>Pseudomonadota</taxon>
        <taxon>Alphaproteobacteria</taxon>
        <taxon>Rhodospirillales</taxon>
        <taxon>Rhodospirillaceae</taxon>
        <taxon>Roseospirillum</taxon>
    </lineage>
</organism>
<dbReference type="PANTHER" id="PTHR43768">
    <property type="entry name" value="TREHALOSE 6-PHOSPHATE PHOSPHATASE"/>
    <property type="match status" value="1"/>
</dbReference>
<keyword evidence="4" id="KW-0479">Metal-binding</keyword>
<dbReference type="InterPro" id="IPR044651">
    <property type="entry name" value="OTSB-like"/>
</dbReference>
<keyword evidence="4" id="KW-0460">Magnesium</keyword>
<name>A0A1G8CNH3_9PROT</name>
<dbReference type="EMBL" id="FNCV01000007">
    <property type="protein sequence ID" value="SDH47058.1"/>
    <property type="molecule type" value="Genomic_DNA"/>
</dbReference>
<dbReference type="InterPro" id="IPR003337">
    <property type="entry name" value="Trehalose_PPase"/>
</dbReference>
<dbReference type="NCBIfam" id="TIGR01484">
    <property type="entry name" value="HAD-SF-IIB"/>
    <property type="match status" value="1"/>
</dbReference>
<dbReference type="Gene3D" id="3.40.50.1000">
    <property type="entry name" value="HAD superfamily/HAD-like"/>
    <property type="match status" value="1"/>
</dbReference>
<comment type="similarity">
    <text evidence="2 4">Belongs to the trehalose phosphatase family.</text>
</comment>
<dbReference type="InterPro" id="IPR006379">
    <property type="entry name" value="HAD-SF_hydro_IIB"/>
</dbReference>
<dbReference type="Proteomes" id="UP000217076">
    <property type="component" value="Unassembled WGS sequence"/>
</dbReference>
<dbReference type="STRING" id="83401.SAMN05421742_10757"/>
<dbReference type="OrthoDB" id="9814913at2"/>
<comment type="pathway">
    <text evidence="1 4">Glycan biosynthesis; trehalose biosynthesis.</text>
</comment>
<dbReference type="Gene3D" id="3.30.70.1020">
    <property type="entry name" value="Trehalose-6-phosphate phosphatase related protein, domain 2"/>
    <property type="match status" value="1"/>
</dbReference>
<sequence>MTDRRPTPPLTPVAELPSALDDFAGFTAALEGRTPAIFLDYDGTLTPIVARPEDAVLDPAGRAIVAELAKRLPVAVVSGRDRPDVEKLVGIDGLIYAGSHGFDVTIPGHGTLDHEGIADLGGLLDSVEAHLRRHLDPIAGALIERKKFSIAAHYRQVAEADYPAFRAGLDQVLASFSGIKEKPGKKVFEFQPAIDWDKGKCVRHLRQALELNDPAYCPLFFGDDVTDEDAFKALPDFAGFGVLCAPADWAEDDGTPKQSYARFRLDDPAQVLAFLDRLGR</sequence>
<evidence type="ECO:0000313" key="5">
    <source>
        <dbReference type="EMBL" id="SDH47058.1"/>
    </source>
</evidence>
<proteinExistence type="inferred from homology"/>
<accession>A0A1G8CNH3</accession>
<keyword evidence="3 4" id="KW-0378">Hydrolase</keyword>
<dbReference type="AlphaFoldDB" id="A0A1G8CNH3"/>
<dbReference type="NCBIfam" id="TIGR00685">
    <property type="entry name" value="T6PP"/>
    <property type="match status" value="1"/>
</dbReference>
<dbReference type="InterPro" id="IPR023214">
    <property type="entry name" value="HAD_sf"/>
</dbReference>
<reference evidence="6" key="1">
    <citation type="submission" date="2016-10" db="EMBL/GenBank/DDBJ databases">
        <authorList>
            <person name="Varghese N."/>
            <person name="Submissions S."/>
        </authorList>
    </citation>
    <scope>NUCLEOTIDE SEQUENCE [LARGE SCALE GENOMIC DNA]</scope>
    <source>
        <strain evidence="6">930I</strain>
    </source>
</reference>
<dbReference type="GO" id="GO:0004805">
    <property type="term" value="F:trehalose-phosphatase activity"/>
    <property type="evidence" value="ECO:0007669"/>
    <property type="project" value="UniProtKB-EC"/>
</dbReference>
<dbReference type="InterPro" id="IPR036412">
    <property type="entry name" value="HAD-like_sf"/>
</dbReference>
<protein>
    <recommendedName>
        <fullName evidence="4">Trehalose 6-phosphate phosphatase</fullName>
        <ecNumber evidence="4">3.1.3.12</ecNumber>
    </recommendedName>
</protein>
<evidence type="ECO:0000313" key="6">
    <source>
        <dbReference type="Proteomes" id="UP000217076"/>
    </source>
</evidence>
<evidence type="ECO:0000256" key="2">
    <source>
        <dbReference type="ARBA" id="ARBA00008770"/>
    </source>
</evidence>
<dbReference type="SUPFAM" id="SSF56784">
    <property type="entry name" value="HAD-like"/>
    <property type="match status" value="1"/>
</dbReference>
<dbReference type="Pfam" id="PF02358">
    <property type="entry name" value="Trehalose_PPase"/>
    <property type="match status" value="1"/>
</dbReference>
<dbReference type="GO" id="GO:0046872">
    <property type="term" value="F:metal ion binding"/>
    <property type="evidence" value="ECO:0007669"/>
    <property type="project" value="UniProtKB-KW"/>
</dbReference>
<evidence type="ECO:0000256" key="4">
    <source>
        <dbReference type="RuleBase" id="RU361117"/>
    </source>
</evidence>
<dbReference type="EC" id="3.1.3.12" evidence="4"/>
<dbReference type="CDD" id="cd01627">
    <property type="entry name" value="HAD_TPP"/>
    <property type="match status" value="1"/>
</dbReference>
<comment type="catalytic activity">
    <reaction evidence="4">
        <text>alpha,alpha-trehalose 6-phosphate + H2O = alpha,alpha-trehalose + phosphate</text>
        <dbReference type="Rhea" id="RHEA:23420"/>
        <dbReference type="ChEBI" id="CHEBI:15377"/>
        <dbReference type="ChEBI" id="CHEBI:16551"/>
        <dbReference type="ChEBI" id="CHEBI:43474"/>
        <dbReference type="ChEBI" id="CHEBI:58429"/>
        <dbReference type="EC" id="3.1.3.12"/>
    </reaction>
</comment>